<evidence type="ECO:0000256" key="1">
    <source>
        <dbReference type="SAM" id="MobiDB-lite"/>
    </source>
</evidence>
<evidence type="ECO:0000313" key="2">
    <source>
        <dbReference type="EMBL" id="ODC02948.1"/>
    </source>
</evidence>
<name>A0A1E2V7F4_9GAMM</name>
<accession>A0A1E2V7F4</accession>
<keyword evidence="3" id="KW-1185">Reference proteome</keyword>
<reference evidence="2 3" key="1">
    <citation type="submission" date="2016-08" db="EMBL/GenBank/DDBJ databases">
        <authorList>
            <person name="Seilhamer J.J."/>
        </authorList>
    </citation>
    <scope>NUCLEOTIDE SEQUENCE [LARGE SCALE GENOMIC DNA]</scope>
    <source>
        <strain evidence="2 3">PH27A</strain>
    </source>
</reference>
<dbReference type="EMBL" id="MDTQ01000001">
    <property type="protein sequence ID" value="ODC02948.1"/>
    <property type="molecule type" value="Genomic_DNA"/>
</dbReference>
<gene>
    <name evidence="2" type="ORF">BFW38_04685</name>
</gene>
<organism evidence="2 3">
    <name type="scientific">Terasakiispira papahanaumokuakeensis</name>
    <dbReference type="NCBI Taxonomy" id="197479"/>
    <lineage>
        <taxon>Bacteria</taxon>
        <taxon>Pseudomonadati</taxon>
        <taxon>Pseudomonadota</taxon>
        <taxon>Gammaproteobacteria</taxon>
        <taxon>Oceanospirillales</taxon>
        <taxon>Terasakiispira</taxon>
    </lineage>
</organism>
<dbReference type="Proteomes" id="UP000094291">
    <property type="component" value="Unassembled WGS sequence"/>
</dbReference>
<feature type="region of interest" description="Disordered" evidence="1">
    <location>
        <begin position="71"/>
        <end position="100"/>
    </location>
</feature>
<dbReference type="STRING" id="197479.BFW38_04685"/>
<dbReference type="AlphaFoldDB" id="A0A1E2V7F4"/>
<sequence length="100" mass="11294">MSKDAQDLPLLDDQLFEIIEVSDQEVVLQTADDADEPLVRISFSSGAQRLWRQDPFKVALEMLDTAMQRGEMWGPGEAPWLQGETEEDLSAKREAPPILH</sequence>
<dbReference type="OrthoDB" id="6370236at2"/>
<evidence type="ECO:0000313" key="3">
    <source>
        <dbReference type="Proteomes" id="UP000094291"/>
    </source>
</evidence>
<proteinExistence type="predicted"/>
<protein>
    <submittedName>
        <fullName evidence="2">Uncharacterized protein</fullName>
    </submittedName>
</protein>
<feature type="compositionally biased region" description="Basic and acidic residues" evidence="1">
    <location>
        <begin position="89"/>
        <end position="100"/>
    </location>
</feature>
<comment type="caution">
    <text evidence="2">The sequence shown here is derived from an EMBL/GenBank/DDBJ whole genome shotgun (WGS) entry which is preliminary data.</text>
</comment>
<dbReference type="RefSeq" id="WP_068997343.1">
    <property type="nucleotide sequence ID" value="NZ_MDTQ01000001.1"/>
</dbReference>